<proteinExistence type="predicted"/>
<accession>A0A941IR50</accession>
<organism evidence="1 2">
    <name type="scientific">Actinospica durhamensis</name>
    <dbReference type="NCBI Taxonomy" id="1508375"/>
    <lineage>
        <taxon>Bacteria</taxon>
        <taxon>Bacillati</taxon>
        <taxon>Actinomycetota</taxon>
        <taxon>Actinomycetes</taxon>
        <taxon>Catenulisporales</taxon>
        <taxon>Actinospicaceae</taxon>
        <taxon>Actinospica</taxon>
    </lineage>
</organism>
<name>A0A941IR50_9ACTN</name>
<evidence type="ECO:0000313" key="1">
    <source>
        <dbReference type="EMBL" id="MBR7838425.1"/>
    </source>
</evidence>
<feature type="non-terminal residue" evidence="1">
    <location>
        <position position="177"/>
    </location>
</feature>
<reference evidence="1" key="1">
    <citation type="submission" date="2021-04" db="EMBL/GenBank/DDBJ databases">
        <title>Genome based classification of Actinospica acidithermotolerans sp. nov., an actinobacterium isolated from an Indonesian hot spring.</title>
        <authorList>
            <person name="Kusuma A.B."/>
            <person name="Putra K.E."/>
            <person name="Nafisah S."/>
            <person name="Loh J."/>
            <person name="Nouioui I."/>
            <person name="Goodfellow M."/>
        </authorList>
    </citation>
    <scope>NUCLEOTIDE SEQUENCE</scope>
    <source>
        <strain evidence="1">CSCA 57</strain>
    </source>
</reference>
<dbReference type="EMBL" id="JAGSOG010000289">
    <property type="protein sequence ID" value="MBR7838425.1"/>
    <property type="molecule type" value="Genomic_DNA"/>
</dbReference>
<dbReference type="Proteomes" id="UP000675781">
    <property type="component" value="Unassembled WGS sequence"/>
</dbReference>
<gene>
    <name evidence="1" type="ORF">KDL01_34470</name>
</gene>
<evidence type="ECO:0000313" key="2">
    <source>
        <dbReference type="Proteomes" id="UP000675781"/>
    </source>
</evidence>
<keyword evidence="2" id="KW-1185">Reference proteome</keyword>
<protein>
    <submittedName>
        <fullName evidence="1">Uncharacterized protein</fullName>
    </submittedName>
</protein>
<sequence length="177" mass="19211">MPVLLDTSLLPAGERAEALQSVLTGATAPHELRLLDPPERVHARLEHWQLSPDIALLHQHSSGVSHSRTAKHAHKDGPERVVFVLHDGGPGGYVHEERAYPLLRGALYVTDLNSCYSYTRPGEGSARIVQVERSALGLSMEQVQCAAVHLQASPLYRLLRSHIADLCAAAPALSLSL</sequence>
<dbReference type="RefSeq" id="WP_212532882.1">
    <property type="nucleotide sequence ID" value="NZ_JAGSOG010000289.1"/>
</dbReference>
<comment type="caution">
    <text evidence="1">The sequence shown here is derived from an EMBL/GenBank/DDBJ whole genome shotgun (WGS) entry which is preliminary data.</text>
</comment>
<dbReference type="AlphaFoldDB" id="A0A941IR50"/>